<name>Q6Z3U7_ORYSJ</name>
<keyword evidence="2" id="KW-1133">Transmembrane helix</keyword>
<evidence type="ECO:0000256" key="1">
    <source>
        <dbReference type="SAM" id="MobiDB-lite"/>
    </source>
</evidence>
<accession>Q6Z3U7</accession>
<keyword evidence="2" id="KW-0812">Transmembrane</keyword>
<evidence type="ECO:0000313" key="3">
    <source>
        <dbReference type="EMBL" id="BAC84098.1"/>
    </source>
</evidence>
<evidence type="ECO:0000256" key="2">
    <source>
        <dbReference type="SAM" id="Phobius"/>
    </source>
</evidence>
<dbReference type="AlphaFoldDB" id="Q6Z3U7"/>
<feature type="region of interest" description="Disordered" evidence="1">
    <location>
        <begin position="133"/>
        <end position="177"/>
    </location>
</feature>
<feature type="transmembrane region" description="Helical" evidence="2">
    <location>
        <begin position="85"/>
        <end position="103"/>
    </location>
</feature>
<dbReference type="Proteomes" id="UP000000763">
    <property type="component" value="Chromosome 7"/>
</dbReference>
<dbReference type="EMBL" id="AP005201">
    <property type="protein sequence ID" value="BAC84098.1"/>
    <property type="molecule type" value="Genomic_DNA"/>
</dbReference>
<keyword evidence="2" id="KW-0472">Membrane</keyword>
<reference evidence="4" key="2">
    <citation type="journal article" date="2008" name="Nucleic Acids Res.">
        <title>The rice annotation project database (RAP-DB): 2008 update.</title>
        <authorList>
            <consortium name="The rice annotation project (RAP)"/>
        </authorList>
    </citation>
    <scope>GENOME REANNOTATION</scope>
    <source>
        <strain evidence="4">cv. Nipponbare</strain>
    </source>
</reference>
<reference evidence="4" key="1">
    <citation type="journal article" date="2005" name="Nature">
        <title>The map-based sequence of the rice genome.</title>
        <authorList>
            <consortium name="International rice genome sequencing project (IRGSP)"/>
            <person name="Matsumoto T."/>
            <person name="Wu J."/>
            <person name="Kanamori H."/>
            <person name="Katayose Y."/>
            <person name="Fujisawa M."/>
            <person name="Namiki N."/>
            <person name="Mizuno H."/>
            <person name="Yamamoto K."/>
            <person name="Antonio B.A."/>
            <person name="Baba T."/>
            <person name="Sakata K."/>
            <person name="Nagamura Y."/>
            <person name="Aoki H."/>
            <person name="Arikawa K."/>
            <person name="Arita K."/>
            <person name="Bito T."/>
            <person name="Chiden Y."/>
            <person name="Fujitsuka N."/>
            <person name="Fukunaka R."/>
            <person name="Hamada M."/>
            <person name="Harada C."/>
            <person name="Hayashi A."/>
            <person name="Hijishita S."/>
            <person name="Honda M."/>
            <person name="Hosokawa S."/>
            <person name="Ichikawa Y."/>
            <person name="Idonuma A."/>
            <person name="Iijima M."/>
            <person name="Ikeda M."/>
            <person name="Ikeno M."/>
            <person name="Ito K."/>
            <person name="Ito S."/>
            <person name="Ito T."/>
            <person name="Ito Y."/>
            <person name="Ito Y."/>
            <person name="Iwabuchi A."/>
            <person name="Kamiya K."/>
            <person name="Karasawa W."/>
            <person name="Kurita K."/>
            <person name="Katagiri S."/>
            <person name="Kikuta A."/>
            <person name="Kobayashi H."/>
            <person name="Kobayashi N."/>
            <person name="Machita K."/>
            <person name="Maehara T."/>
            <person name="Masukawa M."/>
            <person name="Mizubayashi T."/>
            <person name="Mukai Y."/>
            <person name="Nagasaki H."/>
            <person name="Nagata Y."/>
            <person name="Naito S."/>
            <person name="Nakashima M."/>
            <person name="Nakama Y."/>
            <person name="Nakamichi Y."/>
            <person name="Nakamura M."/>
            <person name="Meguro A."/>
            <person name="Negishi M."/>
            <person name="Ohta I."/>
            <person name="Ohta T."/>
            <person name="Okamoto M."/>
            <person name="Ono N."/>
            <person name="Saji S."/>
            <person name="Sakaguchi M."/>
            <person name="Sakai K."/>
            <person name="Shibata M."/>
            <person name="Shimokawa T."/>
            <person name="Song J."/>
            <person name="Takazaki Y."/>
            <person name="Terasawa K."/>
            <person name="Tsugane M."/>
            <person name="Tsuji K."/>
            <person name="Ueda S."/>
            <person name="Waki K."/>
            <person name="Yamagata H."/>
            <person name="Yamamoto M."/>
            <person name="Yamamoto S."/>
            <person name="Yamane H."/>
            <person name="Yoshiki S."/>
            <person name="Yoshihara R."/>
            <person name="Yukawa K."/>
            <person name="Zhong H."/>
            <person name="Yano M."/>
            <person name="Yuan Q."/>
            <person name="Ouyang S."/>
            <person name="Liu J."/>
            <person name="Jones K.M."/>
            <person name="Gansberger K."/>
            <person name="Moffat K."/>
            <person name="Hill J."/>
            <person name="Bera J."/>
            <person name="Fadrosh D."/>
            <person name="Jin S."/>
            <person name="Johri S."/>
            <person name="Kim M."/>
            <person name="Overton L."/>
            <person name="Reardon M."/>
            <person name="Tsitrin T."/>
            <person name="Vuong H."/>
            <person name="Weaver B."/>
            <person name="Ciecko A."/>
            <person name="Tallon L."/>
            <person name="Jackson J."/>
            <person name="Pai G."/>
            <person name="Aken S.V."/>
            <person name="Utterback T."/>
            <person name="Reidmuller S."/>
            <person name="Feldblyum T."/>
            <person name="Hsiao J."/>
            <person name="Zismann V."/>
            <person name="Iobst S."/>
            <person name="de Vazeille A.R."/>
            <person name="Buell C.R."/>
            <person name="Ying K."/>
            <person name="Li Y."/>
            <person name="Lu T."/>
            <person name="Huang Y."/>
            <person name="Zhao Q."/>
            <person name="Feng Q."/>
            <person name="Zhang L."/>
            <person name="Zhu J."/>
            <person name="Weng Q."/>
            <person name="Mu J."/>
            <person name="Lu Y."/>
            <person name="Fan D."/>
            <person name="Liu Y."/>
            <person name="Guan J."/>
            <person name="Zhang Y."/>
            <person name="Yu S."/>
            <person name="Liu X."/>
            <person name="Zhang Y."/>
            <person name="Hong G."/>
            <person name="Han B."/>
            <person name="Choisne N."/>
            <person name="Demange N."/>
            <person name="Orjeda G."/>
            <person name="Samain S."/>
            <person name="Cattolico L."/>
            <person name="Pelletier E."/>
            <person name="Couloux A."/>
            <person name="Segurens B."/>
            <person name="Wincker P."/>
            <person name="D'Hont A."/>
            <person name="Scarpelli C."/>
            <person name="Weissenbach J."/>
            <person name="Salanoubat M."/>
            <person name="Quetier F."/>
            <person name="Yu Y."/>
            <person name="Kim H.R."/>
            <person name="Rambo T."/>
            <person name="Currie J."/>
            <person name="Collura K."/>
            <person name="Luo M."/>
            <person name="Yang T."/>
            <person name="Ammiraju J.S.S."/>
            <person name="Engler F."/>
            <person name="Soderlund C."/>
            <person name="Wing R.A."/>
            <person name="Palmer L.E."/>
            <person name="de la Bastide M."/>
            <person name="Spiegel L."/>
            <person name="Nascimento L."/>
            <person name="Zutavern T."/>
            <person name="O'Shaughnessy A."/>
            <person name="Dike S."/>
            <person name="Dedhia N."/>
            <person name="Preston R."/>
            <person name="Balija V."/>
            <person name="McCombie W.R."/>
            <person name="Chow T."/>
            <person name="Chen H."/>
            <person name="Chung M."/>
            <person name="Chen C."/>
            <person name="Shaw J."/>
            <person name="Wu H."/>
            <person name="Hsiao K."/>
            <person name="Chao Y."/>
            <person name="Chu M."/>
            <person name="Cheng C."/>
            <person name="Hour A."/>
            <person name="Lee P."/>
            <person name="Lin S."/>
            <person name="Lin Y."/>
            <person name="Liou J."/>
            <person name="Liu S."/>
            <person name="Hsing Y."/>
            <person name="Raghuvanshi S."/>
            <person name="Mohanty A."/>
            <person name="Bharti A.K."/>
            <person name="Gaur A."/>
            <person name="Gupta V."/>
            <person name="Kumar D."/>
            <person name="Ravi V."/>
            <person name="Vij S."/>
            <person name="Kapur A."/>
            <person name="Khurana P."/>
            <person name="Khurana P."/>
            <person name="Khurana J.P."/>
            <person name="Tyagi A.K."/>
            <person name="Gaikwad K."/>
            <person name="Singh A."/>
            <person name="Dalal V."/>
            <person name="Srivastava S."/>
            <person name="Dixit A."/>
            <person name="Pal A.K."/>
            <person name="Ghazi I.A."/>
            <person name="Yadav M."/>
            <person name="Pandit A."/>
            <person name="Bhargava A."/>
            <person name="Sureshbabu K."/>
            <person name="Batra K."/>
            <person name="Sharma T.R."/>
            <person name="Mohapatra T."/>
            <person name="Singh N.K."/>
            <person name="Messing J."/>
            <person name="Nelson A.B."/>
            <person name="Fuks G."/>
            <person name="Kavchok S."/>
            <person name="Keizer G."/>
            <person name="Linton E."/>
            <person name="Llaca V."/>
            <person name="Song R."/>
            <person name="Tanyolac B."/>
            <person name="Young S."/>
            <person name="Ho-Il K."/>
            <person name="Hahn J.H."/>
            <person name="Sangsakoo G."/>
            <person name="Vanavichit A."/>
            <person name="de Mattos Luiz.A.T."/>
            <person name="Zimmer P.D."/>
            <person name="Malone G."/>
            <person name="Dellagostin O."/>
            <person name="de Oliveira A.C."/>
            <person name="Bevan M."/>
            <person name="Bancroft I."/>
            <person name="Minx P."/>
            <person name="Cordum H."/>
            <person name="Wilson R."/>
            <person name="Cheng Z."/>
            <person name="Jin W."/>
            <person name="Jiang J."/>
            <person name="Leong S.A."/>
            <person name="Iwama H."/>
            <person name="Gojobori T."/>
            <person name="Itoh T."/>
            <person name="Niimura Y."/>
            <person name="Fujii Y."/>
            <person name="Habara T."/>
            <person name="Sakai H."/>
            <person name="Sato Y."/>
            <person name="Wilson G."/>
            <person name="Kumar K."/>
            <person name="McCouch S."/>
            <person name="Juretic N."/>
            <person name="Hoen D."/>
            <person name="Wright S."/>
            <person name="Bruskiewich R."/>
            <person name="Bureau T."/>
            <person name="Miyao A."/>
            <person name="Hirochika H."/>
            <person name="Nishikawa T."/>
            <person name="Kadowaki K."/>
            <person name="Sugiura M."/>
            <person name="Burr B."/>
            <person name="Sasaki T."/>
        </authorList>
    </citation>
    <scope>NUCLEOTIDE SEQUENCE [LARGE SCALE GENOMIC DNA]</scope>
    <source>
        <strain evidence="4">cv. Nipponbare</strain>
    </source>
</reference>
<sequence length="184" mass="19023">MAQSVGPVTGGLTCDGSTVGARHRSGTHYHSLTLSTAASPLFLSIRRPPLHRRLDLSTVLLAAALSTAASTSPPPPRRHLHHRRLNLSAILSSAISAALFAAISALSAALAASLSTAVSAALSTALYALSADPDPDLPDAGQHRRPSRPSSSPRPRPPKTTPVSTTPATAPPTRYDAPLILNMI</sequence>
<evidence type="ECO:0000313" key="4">
    <source>
        <dbReference type="Proteomes" id="UP000000763"/>
    </source>
</evidence>
<organism evidence="3 4">
    <name type="scientific">Oryza sativa subsp. japonica</name>
    <name type="common">Rice</name>
    <dbReference type="NCBI Taxonomy" id="39947"/>
    <lineage>
        <taxon>Eukaryota</taxon>
        <taxon>Viridiplantae</taxon>
        <taxon>Streptophyta</taxon>
        <taxon>Embryophyta</taxon>
        <taxon>Tracheophyta</taxon>
        <taxon>Spermatophyta</taxon>
        <taxon>Magnoliopsida</taxon>
        <taxon>Liliopsida</taxon>
        <taxon>Poales</taxon>
        <taxon>Poaceae</taxon>
        <taxon>BOP clade</taxon>
        <taxon>Oryzoideae</taxon>
        <taxon>Oryzeae</taxon>
        <taxon>Oryzinae</taxon>
        <taxon>Oryza</taxon>
        <taxon>Oryza sativa</taxon>
    </lineage>
</organism>
<protein>
    <submittedName>
        <fullName evidence="3">Uncharacterized protein</fullName>
    </submittedName>
</protein>
<proteinExistence type="predicted"/>
<gene>
    <name evidence="3" type="primary">P0685B06.21</name>
</gene>
<feature type="compositionally biased region" description="Low complexity" evidence="1">
    <location>
        <begin position="161"/>
        <end position="174"/>
    </location>
</feature>